<evidence type="ECO:0000256" key="2">
    <source>
        <dbReference type="ARBA" id="ARBA00010992"/>
    </source>
</evidence>
<dbReference type="InterPro" id="IPR020846">
    <property type="entry name" value="MFS_dom"/>
</dbReference>
<feature type="transmembrane region" description="Helical" evidence="9">
    <location>
        <begin position="102"/>
        <end position="125"/>
    </location>
</feature>
<sequence length="539" mass="59078">MSDDKQQHEATADHVESGTEDTPAIVATSSLAARFEERQHSLTKIESIKENKWPLVWCCYMFFLCITWGFDGLAGGIVVSITEFRKDFGTPYEGDWVVDANWQLGFQAATIFSMTLGAFVSGLVINRWGRQPVILVASVLSIAGAFLQFFCTNLTQFIGGKILTGLPLGAFTSAAPTYAFELAPLAIRGSVAAGTNFSIVLGQLIGYAVMREASQYADARAYKILFATQWGFAAVALAFLPFFPESPYWLVAHGRAEKARKNLEKLHGTSYDYDGHMAEIHESIARHNQDNESQGSYAECFSQAAWKRTLVATSMFFIQNASGPVWVVGYMSYYFQLAGMSAAKSFDTTVGLAGLMVIGNIVGWFFVDYFGRRGTALYGAIILTVTLFLIGASSLVKTQGAVWAQVVFMAVWSFFYQATLGAVGWPIVSEAATSKLRASTQALSVITNGLASSIWTLSLPYAINPDQGNLGGKIAFVFGSTLAVCIIFIFFMIPETKNRTNIEIDELWSRGVPPRKFKTTILITLGDNNESKVDETQKH</sequence>
<evidence type="ECO:0000256" key="4">
    <source>
        <dbReference type="ARBA" id="ARBA00022692"/>
    </source>
</evidence>
<dbReference type="OrthoDB" id="6612291at2759"/>
<feature type="transmembrane region" description="Helical" evidence="9">
    <location>
        <begin position="402"/>
        <end position="428"/>
    </location>
</feature>
<evidence type="ECO:0000256" key="7">
    <source>
        <dbReference type="RuleBase" id="RU003346"/>
    </source>
</evidence>
<feature type="transmembrane region" description="Helical" evidence="9">
    <location>
        <begin position="350"/>
        <end position="370"/>
    </location>
</feature>
<comment type="similarity">
    <text evidence="2 7">Belongs to the major facilitator superfamily. Sugar transporter (TC 2.A.1.1) family.</text>
</comment>
<feature type="transmembrane region" description="Helical" evidence="9">
    <location>
        <begin position="377"/>
        <end position="396"/>
    </location>
</feature>
<feature type="domain" description="Major facilitator superfamily (MFS) profile" evidence="10">
    <location>
        <begin position="57"/>
        <end position="497"/>
    </location>
</feature>
<evidence type="ECO:0000256" key="3">
    <source>
        <dbReference type="ARBA" id="ARBA00022448"/>
    </source>
</evidence>
<evidence type="ECO:0000313" key="11">
    <source>
        <dbReference type="EMBL" id="KAF9876902.1"/>
    </source>
</evidence>
<dbReference type="FunFam" id="1.20.1250.20:FF:000078">
    <property type="entry name" value="MFS maltose transporter, putative"/>
    <property type="match status" value="1"/>
</dbReference>
<evidence type="ECO:0000256" key="8">
    <source>
        <dbReference type="SAM" id="MobiDB-lite"/>
    </source>
</evidence>
<dbReference type="GO" id="GO:0005351">
    <property type="term" value="F:carbohydrate:proton symporter activity"/>
    <property type="evidence" value="ECO:0007669"/>
    <property type="project" value="TreeGrafter"/>
</dbReference>
<feature type="transmembrane region" description="Helical" evidence="9">
    <location>
        <begin position="221"/>
        <end position="243"/>
    </location>
</feature>
<dbReference type="InterPro" id="IPR036259">
    <property type="entry name" value="MFS_trans_sf"/>
</dbReference>
<evidence type="ECO:0000259" key="10">
    <source>
        <dbReference type="PROSITE" id="PS50850"/>
    </source>
</evidence>
<feature type="transmembrane region" description="Helical" evidence="9">
    <location>
        <begin position="474"/>
        <end position="493"/>
    </location>
</feature>
<evidence type="ECO:0000313" key="12">
    <source>
        <dbReference type="Proteomes" id="UP000781932"/>
    </source>
</evidence>
<keyword evidence="3 7" id="KW-0813">Transport</keyword>
<evidence type="ECO:0000256" key="1">
    <source>
        <dbReference type="ARBA" id="ARBA00004141"/>
    </source>
</evidence>
<keyword evidence="6 9" id="KW-0472">Membrane</keyword>
<dbReference type="GeneID" id="62161540"/>
<dbReference type="PROSITE" id="PS00217">
    <property type="entry name" value="SUGAR_TRANSPORT_2"/>
    <property type="match status" value="1"/>
</dbReference>
<dbReference type="EMBL" id="JAATWM020000016">
    <property type="protein sequence ID" value="KAF9876902.1"/>
    <property type="molecule type" value="Genomic_DNA"/>
</dbReference>
<reference evidence="11" key="1">
    <citation type="submission" date="2020-03" db="EMBL/GenBank/DDBJ databases">
        <authorList>
            <person name="He L."/>
        </authorList>
    </citation>
    <scope>NUCLEOTIDE SEQUENCE</scope>
    <source>
        <strain evidence="11">CkLH20</strain>
    </source>
</reference>
<dbReference type="Pfam" id="PF00083">
    <property type="entry name" value="Sugar_tr"/>
    <property type="match status" value="1"/>
</dbReference>
<dbReference type="InterPro" id="IPR050360">
    <property type="entry name" value="MFS_Sugar_Transporters"/>
</dbReference>
<feature type="region of interest" description="Disordered" evidence="8">
    <location>
        <begin position="1"/>
        <end position="20"/>
    </location>
</feature>
<evidence type="ECO:0000256" key="6">
    <source>
        <dbReference type="ARBA" id="ARBA00023136"/>
    </source>
</evidence>
<keyword evidence="5 9" id="KW-1133">Transmembrane helix</keyword>
<protein>
    <submittedName>
        <fullName evidence="11">MFS hexose transporter</fullName>
    </submittedName>
</protein>
<dbReference type="PANTHER" id="PTHR48022:SF56">
    <property type="entry name" value="MAJOR FACILITATOR SUPERFAMILY (MFS) PROFILE DOMAIN-CONTAINING PROTEIN-RELATED"/>
    <property type="match status" value="1"/>
</dbReference>
<evidence type="ECO:0000256" key="9">
    <source>
        <dbReference type="SAM" id="Phobius"/>
    </source>
</evidence>
<feature type="transmembrane region" description="Helical" evidence="9">
    <location>
        <begin position="440"/>
        <end position="462"/>
    </location>
</feature>
<comment type="subcellular location">
    <subcellularLocation>
        <location evidence="1">Membrane</location>
        <topology evidence="1">Multi-pass membrane protein</topology>
    </subcellularLocation>
</comment>
<feature type="compositionally biased region" description="Basic and acidic residues" evidence="8">
    <location>
        <begin position="1"/>
        <end position="17"/>
    </location>
</feature>
<dbReference type="RefSeq" id="XP_038746363.1">
    <property type="nucleotide sequence ID" value="XM_038888466.1"/>
</dbReference>
<dbReference type="PROSITE" id="PS50850">
    <property type="entry name" value="MFS"/>
    <property type="match status" value="1"/>
</dbReference>
<dbReference type="PANTHER" id="PTHR48022">
    <property type="entry name" value="PLASTIDIC GLUCOSE TRANSPORTER 4"/>
    <property type="match status" value="1"/>
</dbReference>
<organism evidence="11 12">
    <name type="scientific">Colletotrichum karsti</name>
    <dbReference type="NCBI Taxonomy" id="1095194"/>
    <lineage>
        <taxon>Eukaryota</taxon>
        <taxon>Fungi</taxon>
        <taxon>Dikarya</taxon>
        <taxon>Ascomycota</taxon>
        <taxon>Pezizomycotina</taxon>
        <taxon>Sordariomycetes</taxon>
        <taxon>Hypocreomycetidae</taxon>
        <taxon>Glomerellales</taxon>
        <taxon>Glomerellaceae</taxon>
        <taxon>Colletotrichum</taxon>
        <taxon>Colletotrichum boninense species complex</taxon>
    </lineage>
</organism>
<dbReference type="NCBIfam" id="TIGR00879">
    <property type="entry name" value="SP"/>
    <property type="match status" value="1"/>
</dbReference>
<evidence type="ECO:0000256" key="5">
    <source>
        <dbReference type="ARBA" id="ARBA00022989"/>
    </source>
</evidence>
<reference evidence="11" key="2">
    <citation type="submission" date="2020-11" db="EMBL/GenBank/DDBJ databases">
        <title>Whole genome sequencing of Colletotrichum sp.</title>
        <authorList>
            <person name="Li H."/>
        </authorList>
    </citation>
    <scope>NUCLEOTIDE SEQUENCE</scope>
    <source>
        <strain evidence="11">CkLH20</strain>
    </source>
</reference>
<proteinExistence type="inferred from homology"/>
<feature type="transmembrane region" description="Helical" evidence="9">
    <location>
        <begin position="185"/>
        <end position="209"/>
    </location>
</feature>
<dbReference type="InterPro" id="IPR005828">
    <property type="entry name" value="MFS_sugar_transport-like"/>
</dbReference>
<keyword evidence="12" id="KW-1185">Reference proteome</keyword>
<comment type="caution">
    <text evidence="11">The sequence shown here is derived from an EMBL/GenBank/DDBJ whole genome shotgun (WGS) entry which is preliminary data.</text>
</comment>
<feature type="transmembrane region" description="Helical" evidence="9">
    <location>
        <begin position="132"/>
        <end position="150"/>
    </location>
</feature>
<dbReference type="GO" id="GO:0016020">
    <property type="term" value="C:membrane"/>
    <property type="evidence" value="ECO:0007669"/>
    <property type="project" value="UniProtKB-SubCell"/>
</dbReference>
<dbReference type="AlphaFoldDB" id="A0A9P6LLT3"/>
<name>A0A9P6LLT3_9PEZI</name>
<dbReference type="InterPro" id="IPR003663">
    <property type="entry name" value="Sugar/inositol_transpt"/>
</dbReference>
<keyword evidence="4 9" id="KW-0812">Transmembrane</keyword>
<accession>A0A9P6LLT3</accession>
<dbReference type="SUPFAM" id="SSF103473">
    <property type="entry name" value="MFS general substrate transporter"/>
    <property type="match status" value="1"/>
</dbReference>
<gene>
    <name evidence="11" type="ORF">CkaCkLH20_05748</name>
</gene>
<dbReference type="Gene3D" id="1.20.1250.20">
    <property type="entry name" value="MFS general substrate transporter like domains"/>
    <property type="match status" value="1"/>
</dbReference>
<dbReference type="Proteomes" id="UP000781932">
    <property type="component" value="Unassembled WGS sequence"/>
</dbReference>
<feature type="transmembrane region" description="Helical" evidence="9">
    <location>
        <begin position="55"/>
        <end position="82"/>
    </location>
</feature>
<dbReference type="InterPro" id="IPR005829">
    <property type="entry name" value="Sugar_transporter_CS"/>
</dbReference>